<dbReference type="GO" id="GO:0016757">
    <property type="term" value="F:glycosyltransferase activity"/>
    <property type="evidence" value="ECO:0007669"/>
    <property type="project" value="UniProtKB-KW"/>
</dbReference>
<proteinExistence type="predicted"/>
<dbReference type="InterPro" id="IPR001296">
    <property type="entry name" value="Glyco_trans_1"/>
</dbReference>
<dbReference type="PANTHER" id="PTHR12526">
    <property type="entry name" value="GLYCOSYLTRANSFERASE"/>
    <property type="match status" value="1"/>
</dbReference>
<dbReference type="Pfam" id="PF00534">
    <property type="entry name" value="Glycos_transf_1"/>
    <property type="match status" value="1"/>
</dbReference>
<keyword evidence="4" id="KW-0808">Transferase</keyword>
<dbReference type="SUPFAM" id="SSF53756">
    <property type="entry name" value="UDP-Glycosyltransferase/glycogen phosphorylase"/>
    <property type="match status" value="1"/>
</dbReference>
<dbReference type="RefSeq" id="WP_303593780.1">
    <property type="nucleotide sequence ID" value="NZ_JAUORK010000008.1"/>
</dbReference>
<dbReference type="GO" id="GO:1901135">
    <property type="term" value="P:carbohydrate derivative metabolic process"/>
    <property type="evidence" value="ECO:0007669"/>
    <property type="project" value="UniProtKB-ARBA"/>
</dbReference>
<evidence type="ECO:0000256" key="1">
    <source>
        <dbReference type="SAM" id="MobiDB-lite"/>
    </source>
</evidence>
<feature type="domain" description="Glycosyltransferase subfamily 4-like N-terminal" evidence="3">
    <location>
        <begin position="15"/>
        <end position="178"/>
    </location>
</feature>
<dbReference type="EMBL" id="JAUORK010000008">
    <property type="protein sequence ID" value="MDO6672134.1"/>
    <property type="molecule type" value="Genomic_DNA"/>
</dbReference>
<dbReference type="Proteomes" id="UP001170481">
    <property type="component" value="Unassembled WGS sequence"/>
</dbReference>
<gene>
    <name evidence="4" type="ORF">Q4535_08360</name>
</gene>
<reference evidence="4" key="1">
    <citation type="submission" date="2023-07" db="EMBL/GenBank/DDBJ databases">
        <title>Genome content predicts the carbon catabolic preferences of heterotrophic bacteria.</title>
        <authorList>
            <person name="Gralka M."/>
        </authorList>
    </citation>
    <scope>NUCLEOTIDE SEQUENCE</scope>
    <source>
        <strain evidence="4">C2R13</strain>
    </source>
</reference>
<dbReference type="EC" id="2.4.-.-" evidence="4"/>
<sequence>MAHVALLIQDISACGGVEKVMHGLARDLSASHRVTLVSVREGEPYWGRLEGVEYRTLGLPATGTRQNFRHWVTHLRRLMLEERIEVMVSGYFAFHLAAQLAARGTGGVDGEGRPRPRTRIIAQEHSAYHHDRRAKRIVKQLAYRHLDVLQVLNEVDAECWRRRGLTPTVIPNYLDDQRADEARSGCEHQVDVVMVGRLAPIKRLDLAIRAFADSGYRRGRLVVVGDGPERERLLALCNELGLRVFQGANDSTVPAGTQVLFTGALRDVSHELRRARLLLLTSERECLPMNVIEAKREGLPCLSRPVRSGPLALIEHGRDGMLSAEPDGSEDAAIIAELAHELARLEFDDELLLRLSNGAWQSFDRYSAHAVLPQYQRLISRLAPPTPDDAATTEQARQDSPADTRPDTHSRRVQRQPLEEKAHG</sequence>
<keyword evidence="4" id="KW-0328">Glycosyltransferase</keyword>
<dbReference type="AlphaFoldDB" id="A0AAP4TYJ2"/>
<dbReference type="InterPro" id="IPR028098">
    <property type="entry name" value="Glyco_trans_4-like_N"/>
</dbReference>
<accession>A0AAP4TYJ2</accession>
<comment type="caution">
    <text evidence="4">The sequence shown here is derived from an EMBL/GenBank/DDBJ whole genome shotgun (WGS) entry which is preliminary data.</text>
</comment>
<evidence type="ECO:0000313" key="5">
    <source>
        <dbReference type="Proteomes" id="UP001170481"/>
    </source>
</evidence>
<evidence type="ECO:0000259" key="3">
    <source>
        <dbReference type="Pfam" id="PF13439"/>
    </source>
</evidence>
<evidence type="ECO:0000259" key="2">
    <source>
        <dbReference type="Pfam" id="PF00534"/>
    </source>
</evidence>
<dbReference type="Pfam" id="PF13439">
    <property type="entry name" value="Glyco_transf_4"/>
    <property type="match status" value="1"/>
</dbReference>
<feature type="domain" description="Glycosyl transferase family 1" evidence="2">
    <location>
        <begin position="188"/>
        <end position="338"/>
    </location>
</feature>
<organism evidence="4 5">
    <name type="scientific">Cobetia amphilecti</name>
    <dbReference type="NCBI Taxonomy" id="1055104"/>
    <lineage>
        <taxon>Bacteria</taxon>
        <taxon>Pseudomonadati</taxon>
        <taxon>Pseudomonadota</taxon>
        <taxon>Gammaproteobacteria</taxon>
        <taxon>Oceanospirillales</taxon>
        <taxon>Halomonadaceae</taxon>
        <taxon>Cobetia</taxon>
    </lineage>
</organism>
<feature type="region of interest" description="Disordered" evidence="1">
    <location>
        <begin position="382"/>
        <end position="424"/>
    </location>
</feature>
<dbReference type="Gene3D" id="3.40.50.2000">
    <property type="entry name" value="Glycogen Phosphorylase B"/>
    <property type="match status" value="2"/>
</dbReference>
<feature type="compositionally biased region" description="Basic and acidic residues" evidence="1">
    <location>
        <begin position="396"/>
        <end position="410"/>
    </location>
</feature>
<evidence type="ECO:0000313" key="4">
    <source>
        <dbReference type="EMBL" id="MDO6672134.1"/>
    </source>
</evidence>
<name>A0AAP4TYJ2_9GAMM</name>
<protein>
    <submittedName>
        <fullName evidence="4">Glycosyltransferase</fullName>
        <ecNumber evidence="4">2.4.-.-</ecNumber>
    </submittedName>
</protein>